<feature type="region of interest" description="Disordered" evidence="1">
    <location>
        <begin position="90"/>
        <end position="188"/>
    </location>
</feature>
<sequence length="322" mass="35281">NFTGARVELHDDGVLMLILRLAEGSLAYAEVEIPDQQGRVISRFPGFTQCLDYKNKRLCKVMARVKGGDVSGILKVYVGTYEDAPVPSVAPTKLKSKSSNPGMTGIRIPPPLKHRPLPSRLGHRPGRRSSSSAIIPGSTALESGGVNDSIISRDSNCDSGSRGSFSNHGYHSPPSTATVATGPGGASARHISASQSLITRHSFPLAFAVNIHHSGKDNAPSFARLHLTPHEFYIKGPIQAELRFGQVADFHVLALNPDRRHMKLQLVSPSQQRTKFVYQPHDQSYALKHGIKEHGDWEIVYHIEGERWLPIVTYQCTRSLTS</sequence>
<organism evidence="2 3">
    <name type="scientific">Dispira parvispora</name>
    <dbReference type="NCBI Taxonomy" id="1520584"/>
    <lineage>
        <taxon>Eukaryota</taxon>
        <taxon>Fungi</taxon>
        <taxon>Fungi incertae sedis</taxon>
        <taxon>Zoopagomycota</taxon>
        <taxon>Kickxellomycotina</taxon>
        <taxon>Dimargaritomycetes</taxon>
        <taxon>Dimargaritales</taxon>
        <taxon>Dimargaritaceae</taxon>
        <taxon>Dispira</taxon>
    </lineage>
</organism>
<evidence type="ECO:0000313" key="2">
    <source>
        <dbReference type="EMBL" id="KAJ1950815.1"/>
    </source>
</evidence>
<dbReference type="OrthoDB" id="6129702at2759"/>
<name>A0A9W8AHW5_9FUNG</name>
<dbReference type="EMBL" id="JANBPY010003635">
    <property type="protein sequence ID" value="KAJ1950815.1"/>
    <property type="molecule type" value="Genomic_DNA"/>
</dbReference>
<feature type="non-terminal residue" evidence="2">
    <location>
        <position position="1"/>
    </location>
</feature>
<evidence type="ECO:0000256" key="1">
    <source>
        <dbReference type="SAM" id="MobiDB-lite"/>
    </source>
</evidence>
<protein>
    <submittedName>
        <fullName evidence="2">Uncharacterized protein</fullName>
    </submittedName>
</protein>
<gene>
    <name evidence="2" type="ORF">IWQ62_006506</name>
</gene>
<evidence type="ECO:0000313" key="3">
    <source>
        <dbReference type="Proteomes" id="UP001150925"/>
    </source>
</evidence>
<comment type="caution">
    <text evidence="2">The sequence shown here is derived from an EMBL/GenBank/DDBJ whole genome shotgun (WGS) entry which is preliminary data.</text>
</comment>
<feature type="compositionally biased region" description="Basic residues" evidence="1">
    <location>
        <begin position="112"/>
        <end position="127"/>
    </location>
</feature>
<keyword evidence="3" id="KW-1185">Reference proteome</keyword>
<proteinExistence type="predicted"/>
<dbReference type="Proteomes" id="UP001150925">
    <property type="component" value="Unassembled WGS sequence"/>
</dbReference>
<dbReference type="AlphaFoldDB" id="A0A9W8AHW5"/>
<accession>A0A9W8AHW5</accession>
<reference evidence="2" key="1">
    <citation type="submission" date="2022-07" db="EMBL/GenBank/DDBJ databases">
        <title>Phylogenomic reconstructions and comparative analyses of Kickxellomycotina fungi.</title>
        <authorList>
            <person name="Reynolds N.K."/>
            <person name="Stajich J.E."/>
            <person name="Barry K."/>
            <person name="Grigoriev I.V."/>
            <person name="Crous P."/>
            <person name="Smith M.E."/>
        </authorList>
    </citation>
    <scope>NUCLEOTIDE SEQUENCE</scope>
    <source>
        <strain evidence="2">RSA 1196</strain>
    </source>
</reference>
<feature type="compositionally biased region" description="Polar residues" evidence="1">
    <location>
        <begin position="149"/>
        <end position="179"/>
    </location>
</feature>